<gene>
    <name evidence="2" type="ORF">F7725_010902</name>
</gene>
<evidence type="ECO:0000313" key="2">
    <source>
        <dbReference type="EMBL" id="KAF3857701.1"/>
    </source>
</evidence>
<sequence length="121" mass="12791">MAVSLSDCLLCPFCRHPPRCLSRAPRPPHQPRGPLQAAQPPAAGGAVWLEGEKLCYKSSKQDPSLGSSESPSAICIDIGASKAIAAPIQTGPHDLQLDRLVERLHRVARSAAHLAVNLDGS</sequence>
<dbReference type="OrthoDB" id="252722at2759"/>
<name>A0A7J5Z958_DISMA</name>
<organism evidence="2 3">
    <name type="scientific">Dissostichus mawsoni</name>
    <name type="common">Antarctic cod</name>
    <dbReference type="NCBI Taxonomy" id="36200"/>
    <lineage>
        <taxon>Eukaryota</taxon>
        <taxon>Metazoa</taxon>
        <taxon>Chordata</taxon>
        <taxon>Craniata</taxon>
        <taxon>Vertebrata</taxon>
        <taxon>Euteleostomi</taxon>
        <taxon>Actinopterygii</taxon>
        <taxon>Neopterygii</taxon>
        <taxon>Teleostei</taxon>
        <taxon>Neoteleostei</taxon>
        <taxon>Acanthomorphata</taxon>
        <taxon>Eupercaria</taxon>
        <taxon>Perciformes</taxon>
        <taxon>Notothenioidei</taxon>
        <taxon>Nototheniidae</taxon>
        <taxon>Dissostichus</taxon>
    </lineage>
</organism>
<dbReference type="Proteomes" id="UP000518266">
    <property type="component" value="Unassembled WGS sequence"/>
</dbReference>
<dbReference type="EMBL" id="JAAKFY010000004">
    <property type="protein sequence ID" value="KAF3857701.1"/>
    <property type="molecule type" value="Genomic_DNA"/>
</dbReference>
<comment type="caution">
    <text evidence="2">The sequence shown here is derived from an EMBL/GenBank/DDBJ whole genome shotgun (WGS) entry which is preliminary data.</text>
</comment>
<evidence type="ECO:0000313" key="3">
    <source>
        <dbReference type="Proteomes" id="UP000518266"/>
    </source>
</evidence>
<dbReference type="AlphaFoldDB" id="A0A7J5Z958"/>
<feature type="compositionally biased region" description="Low complexity" evidence="1">
    <location>
        <begin position="32"/>
        <end position="43"/>
    </location>
</feature>
<proteinExistence type="predicted"/>
<reference evidence="2 3" key="1">
    <citation type="submission" date="2020-03" db="EMBL/GenBank/DDBJ databases">
        <title>Dissostichus mawsoni Genome sequencing and assembly.</title>
        <authorList>
            <person name="Park H."/>
        </authorList>
    </citation>
    <scope>NUCLEOTIDE SEQUENCE [LARGE SCALE GENOMIC DNA]</scope>
    <source>
        <strain evidence="2">DM0001</strain>
        <tissue evidence="2">Muscle</tissue>
    </source>
</reference>
<feature type="region of interest" description="Disordered" evidence="1">
    <location>
        <begin position="22"/>
        <end position="43"/>
    </location>
</feature>
<keyword evidence="3" id="KW-1185">Reference proteome</keyword>
<accession>A0A7J5Z958</accession>
<protein>
    <submittedName>
        <fullName evidence="2">Uncharacterized protein</fullName>
    </submittedName>
</protein>
<evidence type="ECO:0000256" key="1">
    <source>
        <dbReference type="SAM" id="MobiDB-lite"/>
    </source>
</evidence>